<sequence length="298" mass="34757">MKMQKCLKYCPELNQITGSVTASLLMCQLEYWFTRSKKDGFYKFLEPCTHKAYKKGSSWVEEMGFSKAEFRSAFSRIGKVYKSKKAYLESKDPFEGKLYLSYYDRMKKLTYYVRNTKLVTTLLTNPLSASGYSRDLATPSFTPQEQEKNKIDYIEVLTLFKTYCPTLGASTHLTPRCKQKLEALYHLLEQKGQDIRETLEQVFKEVECSDFLCGRLGSSRWVACLEWILAPQKFFKILSGGYRPFKCPTPFRPATPRNTPFHRMDLHHFDLELLEAKERTRLEANHLARLHNPSLPNL</sequence>
<protein>
    <submittedName>
        <fullName evidence="1">Uncharacterized protein</fullName>
    </submittedName>
</protein>
<gene>
    <name evidence="1" type="ORF">PBV87_17020</name>
</gene>
<name>A0AA42DQM1_9FIRM</name>
<dbReference type="EMBL" id="JAQIFT010000061">
    <property type="protein sequence ID" value="MDA3733181.1"/>
    <property type="molecule type" value="Genomic_DNA"/>
</dbReference>
<organism evidence="1 2">
    <name type="scientific">Holtiella tumoricola</name>
    <dbReference type="NCBI Taxonomy" id="3018743"/>
    <lineage>
        <taxon>Bacteria</taxon>
        <taxon>Bacillati</taxon>
        <taxon>Bacillota</taxon>
        <taxon>Clostridia</taxon>
        <taxon>Lachnospirales</taxon>
        <taxon>Cellulosilyticaceae</taxon>
        <taxon>Holtiella</taxon>
    </lineage>
</organism>
<keyword evidence="2" id="KW-1185">Reference proteome</keyword>
<proteinExistence type="predicted"/>
<dbReference type="AlphaFoldDB" id="A0AA42DQM1"/>
<accession>A0AA42DQM1</accession>
<evidence type="ECO:0000313" key="2">
    <source>
        <dbReference type="Proteomes" id="UP001169242"/>
    </source>
</evidence>
<dbReference type="RefSeq" id="WP_271013068.1">
    <property type="nucleotide sequence ID" value="NZ_JAQIFT010000061.1"/>
</dbReference>
<comment type="caution">
    <text evidence="1">The sequence shown here is derived from an EMBL/GenBank/DDBJ whole genome shotgun (WGS) entry which is preliminary data.</text>
</comment>
<evidence type="ECO:0000313" key="1">
    <source>
        <dbReference type="EMBL" id="MDA3733181.1"/>
    </source>
</evidence>
<dbReference type="Proteomes" id="UP001169242">
    <property type="component" value="Unassembled WGS sequence"/>
</dbReference>
<reference evidence="1" key="1">
    <citation type="journal article" date="2023" name="Int. J. Syst. Evol. Microbiol.">
        <title>&lt;i&gt;Holtiella tumoricola&lt;/i&gt; gen. nov. sp. nov., isolated from a human clinical sample.</title>
        <authorList>
            <person name="Allen-Vercoe E."/>
            <person name="Daigneault M.C."/>
            <person name="Vancuren S.J."/>
            <person name="Cochrane K."/>
            <person name="O'Neal L.L."/>
            <person name="Sankaranarayanan K."/>
            <person name="Lawson P.A."/>
        </authorList>
    </citation>
    <scope>NUCLEOTIDE SEQUENCE</scope>
    <source>
        <strain evidence="1">CC70A</strain>
    </source>
</reference>